<keyword evidence="7 16" id="KW-0812">Transmembrane</keyword>
<dbReference type="InterPro" id="IPR036138">
    <property type="entry name" value="PBP_dimer_sf"/>
</dbReference>
<evidence type="ECO:0000256" key="4">
    <source>
        <dbReference type="ARBA" id="ARBA00022618"/>
    </source>
</evidence>
<evidence type="ECO:0000256" key="6">
    <source>
        <dbReference type="ARBA" id="ARBA00022670"/>
    </source>
</evidence>
<comment type="pathway">
    <text evidence="16">Cell wall biogenesis; peptidoglycan biosynthesis.</text>
</comment>
<dbReference type="GO" id="GO:0008658">
    <property type="term" value="F:penicillin binding"/>
    <property type="evidence" value="ECO:0007669"/>
    <property type="project" value="InterPro"/>
</dbReference>
<dbReference type="GO" id="GO:0009252">
    <property type="term" value="P:peptidoglycan biosynthetic process"/>
    <property type="evidence" value="ECO:0007669"/>
    <property type="project" value="UniProtKB-UniRule"/>
</dbReference>
<dbReference type="GO" id="GO:0008360">
    <property type="term" value="P:regulation of cell shape"/>
    <property type="evidence" value="ECO:0007669"/>
    <property type="project" value="UniProtKB-KW"/>
</dbReference>
<dbReference type="EMBL" id="LICA01000114">
    <property type="protein sequence ID" value="KRO95022.1"/>
    <property type="molecule type" value="Genomic_DNA"/>
</dbReference>
<feature type="domain" description="Penicillin-binding protein transpeptidase" evidence="17">
    <location>
        <begin position="232"/>
        <end position="528"/>
    </location>
</feature>
<evidence type="ECO:0000256" key="14">
    <source>
        <dbReference type="ARBA" id="ARBA00023306"/>
    </source>
</evidence>
<keyword evidence="4 16" id="KW-0132">Cell division</keyword>
<dbReference type="InterPro" id="IPR037532">
    <property type="entry name" value="FtsI_transpept"/>
</dbReference>
<accession>A0A0R2U6W5</accession>
<evidence type="ECO:0000259" key="17">
    <source>
        <dbReference type="Pfam" id="PF00905"/>
    </source>
</evidence>
<reference evidence="19 20" key="1">
    <citation type="submission" date="2015-10" db="EMBL/GenBank/DDBJ databases">
        <title>Metagenome-Assembled Genomes uncover a global brackish microbiome.</title>
        <authorList>
            <person name="Hugerth L.W."/>
            <person name="Larsson J."/>
            <person name="Alneberg J."/>
            <person name="Lindh M.V."/>
            <person name="Legrand C."/>
            <person name="Pinhassi J."/>
            <person name="Andersson A.F."/>
        </authorList>
    </citation>
    <scope>NUCLEOTIDE SEQUENCE [LARGE SCALE GENOMIC DNA]</scope>
    <source>
        <strain evidence="19">BACL26 MAG-121220-bin70</strain>
    </source>
</reference>
<dbReference type="Pfam" id="PF00905">
    <property type="entry name" value="Transpeptidase"/>
    <property type="match status" value="1"/>
</dbReference>
<feature type="active site" description="Acyl-ester intermediate" evidence="16">
    <location>
        <position position="279"/>
    </location>
</feature>
<dbReference type="PANTHER" id="PTHR30627:SF1">
    <property type="entry name" value="PEPTIDOGLYCAN D,D-TRANSPEPTIDASE FTSI"/>
    <property type="match status" value="1"/>
</dbReference>
<evidence type="ECO:0000256" key="3">
    <source>
        <dbReference type="ARBA" id="ARBA00022519"/>
    </source>
</evidence>
<proteinExistence type="inferred from homology"/>
<evidence type="ECO:0000313" key="19">
    <source>
        <dbReference type="EMBL" id="KRO95022.1"/>
    </source>
</evidence>
<dbReference type="EC" id="3.4.16.4" evidence="16"/>
<dbReference type="GO" id="GO:0008955">
    <property type="term" value="F:peptidoglycan glycosyltransferase activity"/>
    <property type="evidence" value="ECO:0007669"/>
    <property type="project" value="InterPro"/>
</dbReference>
<evidence type="ECO:0000256" key="7">
    <source>
        <dbReference type="ARBA" id="ARBA00022692"/>
    </source>
</evidence>
<evidence type="ECO:0000256" key="1">
    <source>
        <dbReference type="ARBA" id="ARBA00004370"/>
    </source>
</evidence>
<keyword evidence="10 16" id="KW-0573">Peptidoglycan synthesis</keyword>
<protein>
    <recommendedName>
        <fullName evidence="16">Peptidoglycan D,D-transpeptidase FtsI</fullName>
        <ecNumber evidence="16">3.4.16.4</ecNumber>
    </recommendedName>
    <alternativeName>
        <fullName evidence="16">Penicillin-binding protein 3</fullName>
        <shortName evidence="16">PBP-3</shortName>
    </alternativeName>
</protein>
<comment type="similarity">
    <text evidence="16">Belongs to the transpeptidase family. FtsI subfamily.</text>
</comment>
<keyword evidence="3 16" id="KW-0997">Cell inner membrane</keyword>
<evidence type="ECO:0000256" key="8">
    <source>
        <dbReference type="ARBA" id="ARBA00022801"/>
    </source>
</evidence>
<evidence type="ECO:0000256" key="12">
    <source>
        <dbReference type="ARBA" id="ARBA00023136"/>
    </source>
</evidence>
<dbReference type="HAMAP" id="MF_02080">
    <property type="entry name" value="FtsI_transpept"/>
    <property type="match status" value="1"/>
</dbReference>
<sequence length="562" mass="61199">MLSLVSLPLILLVKVAQLQIIPNEERGVDFLQAQGDNRSIRQVVVPAYRGLITDRNGEPLAISTPVTAIIANPQQIRDQDLDRLSVAMNTSTVQLRARLKRYRNKSFMYLERQLPTEQAARILDLGIAGISGRMEYKRFYPAGEVTAQLVGFTDINDSGQEGMELAYDTWLTGEPGSKKVVKDRAGRVINDISLVKPARSGENLRLSIDLRVQYAAYRALKAAVQKHQAKSGSVVVLDVITGEVLAMVNQPSFNPNDRSYLKSESTRNRAMTDIMEPGSTVKPFTILAALESGKFSVDSVISTSPGYVKVDYKTFVDPSNYGDLKLAEVLSKSSQVGTTKVALALDPDSTRELFQRVGFGEVVGSGFPGETLGRLPAYRKWDPVTQATFAFGYGLSVSSLQLARAYAVLANDGIRREVSLLALESEPESVRVIDPEISRQVRHMLRAASGLKGTGKRAMIDGYSVGGKTGTLHKVKPEGGYDQSRYMSAFAGLSPIENPRLVTVVVIDEPRHGDYFGGLVAAPVFSEVTGNALRLLQVTPDEMPVNHSVAAIPALIAKRGDS</sequence>
<evidence type="ECO:0000313" key="20">
    <source>
        <dbReference type="Proteomes" id="UP000051213"/>
    </source>
</evidence>
<comment type="subcellular location">
    <subcellularLocation>
        <location evidence="1">Membrane</location>
    </subcellularLocation>
</comment>
<keyword evidence="8 16" id="KW-0378">Hydrolase</keyword>
<keyword evidence="2 16" id="KW-1003">Cell membrane</keyword>
<keyword evidence="12 16" id="KW-0472">Membrane</keyword>
<dbReference type="SUPFAM" id="SSF56601">
    <property type="entry name" value="beta-lactamase/transpeptidase-like"/>
    <property type="match status" value="1"/>
</dbReference>
<dbReference type="UniPathway" id="UPA00219"/>
<dbReference type="GO" id="GO:0043093">
    <property type="term" value="P:FtsZ-dependent cytokinesis"/>
    <property type="evidence" value="ECO:0007669"/>
    <property type="project" value="UniProtKB-UniRule"/>
</dbReference>
<dbReference type="InterPro" id="IPR050515">
    <property type="entry name" value="Beta-lactam/transpept"/>
</dbReference>
<dbReference type="GO" id="GO:0005886">
    <property type="term" value="C:plasma membrane"/>
    <property type="evidence" value="ECO:0007669"/>
    <property type="project" value="UniProtKB-UniRule"/>
</dbReference>
<dbReference type="Gene3D" id="3.40.710.10">
    <property type="entry name" value="DD-peptidase/beta-lactamase superfamily"/>
    <property type="match status" value="1"/>
</dbReference>
<feature type="domain" description="Penicillin-binding protein dimerisation" evidence="18">
    <location>
        <begin position="45"/>
        <end position="191"/>
    </location>
</feature>
<dbReference type="SUPFAM" id="SSF56519">
    <property type="entry name" value="Penicillin binding protein dimerisation domain"/>
    <property type="match status" value="1"/>
</dbReference>
<dbReference type="InterPro" id="IPR001460">
    <property type="entry name" value="PCN-bd_Tpept"/>
</dbReference>
<keyword evidence="15 16" id="KW-0961">Cell wall biogenesis/degradation</keyword>
<organism evidence="19 20">
    <name type="scientific">SAR92 bacterium BACL26 MAG-121220-bin70</name>
    <dbReference type="NCBI Taxonomy" id="1655626"/>
    <lineage>
        <taxon>Bacteria</taxon>
        <taxon>Pseudomonadati</taxon>
        <taxon>Pseudomonadota</taxon>
        <taxon>Gammaproteobacteria</taxon>
        <taxon>Cellvibrionales</taxon>
        <taxon>Porticoccaceae</taxon>
        <taxon>SAR92 clade</taxon>
    </lineage>
</organism>
<dbReference type="InterPro" id="IPR012338">
    <property type="entry name" value="Beta-lactam/transpept-like"/>
</dbReference>
<dbReference type="AlphaFoldDB" id="A0A0R2U6W5"/>
<dbReference type="Gene3D" id="3.30.450.330">
    <property type="match status" value="1"/>
</dbReference>
<evidence type="ECO:0000256" key="16">
    <source>
        <dbReference type="HAMAP-Rule" id="MF_02080"/>
    </source>
</evidence>
<evidence type="ECO:0000256" key="2">
    <source>
        <dbReference type="ARBA" id="ARBA00022475"/>
    </source>
</evidence>
<evidence type="ECO:0000259" key="18">
    <source>
        <dbReference type="Pfam" id="PF03717"/>
    </source>
</evidence>
<keyword evidence="11 16" id="KW-1133">Transmembrane helix</keyword>
<evidence type="ECO:0000256" key="9">
    <source>
        <dbReference type="ARBA" id="ARBA00022960"/>
    </source>
</evidence>
<dbReference type="GO" id="GO:0071555">
    <property type="term" value="P:cell wall organization"/>
    <property type="evidence" value="ECO:0007669"/>
    <property type="project" value="UniProtKB-KW"/>
</dbReference>
<evidence type="ECO:0000256" key="15">
    <source>
        <dbReference type="ARBA" id="ARBA00023316"/>
    </source>
</evidence>
<keyword evidence="14 16" id="KW-0131">Cell cycle</keyword>
<dbReference type="Pfam" id="PF03717">
    <property type="entry name" value="PBP_dimer"/>
    <property type="match status" value="1"/>
</dbReference>
<gene>
    <name evidence="16" type="primary">ftsI</name>
    <name evidence="19" type="ORF">ABS24_04530</name>
</gene>
<dbReference type="GO" id="GO:0009002">
    <property type="term" value="F:serine-type D-Ala-D-Ala carboxypeptidase activity"/>
    <property type="evidence" value="ECO:0007669"/>
    <property type="project" value="UniProtKB-UniRule"/>
</dbReference>
<evidence type="ECO:0000256" key="11">
    <source>
        <dbReference type="ARBA" id="ARBA00022989"/>
    </source>
</evidence>
<evidence type="ECO:0000256" key="5">
    <source>
        <dbReference type="ARBA" id="ARBA00022645"/>
    </source>
</evidence>
<comment type="catalytic activity">
    <reaction evidence="16">
        <text>Preferential cleavage: (Ac)2-L-Lys-D-Ala-|-D-Ala. Also transpeptidation of peptidyl-alanyl moieties that are N-acyl substituents of D-alanine.</text>
        <dbReference type="EC" id="3.4.16.4"/>
    </reaction>
</comment>
<keyword evidence="9 16" id="KW-0133">Cell shape</keyword>
<keyword evidence="5 16" id="KW-0121">Carboxypeptidase</keyword>
<dbReference type="GO" id="GO:0000917">
    <property type="term" value="P:division septum assembly"/>
    <property type="evidence" value="ECO:0007669"/>
    <property type="project" value="UniProtKB-KW"/>
</dbReference>
<name>A0A0R2U6W5_9GAMM</name>
<keyword evidence="13 16" id="KW-0717">Septation</keyword>
<evidence type="ECO:0000256" key="10">
    <source>
        <dbReference type="ARBA" id="ARBA00022984"/>
    </source>
</evidence>
<comment type="function">
    <text evidence="16">Catalyzes cross-linking of the peptidoglycan cell wall at the division septum.</text>
</comment>
<dbReference type="PANTHER" id="PTHR30627">
    <property type="entry name" value="PEPTIDOGLYCAN D,D-TRANSPEPTIDASE"/>
    <property type="match status" value="1"/>
</dbReference>
<evidence type="ECO:0000256" key="13">
    <source>
        <dbReference type="ARBA" id="ARBA00023210"/>
    </source>
</evidence>
<dbReference type="Gene3D" id="3.90.1310.10">
    <property type="entry name" value="Penicillin-binding protein 2a (Domain 2)"/>
    <property type="match status" value="1"/>
</dbReference>
<keyword evidence="6 16" id="KW-0645">Protease</keyword>
<dbReference type="InterPro" id="IPR005311">
    <property type="entry name" value="PBP_dimer"/>
</dbReference>
<comment type="caution">
    <text evidence="19">The sequence shown here is derived from an EMBL/GenBank/DDBJ whole genome shotgun (WGS) entry which is preliminary data.</text>
</comment>
<dbReference type="GO" id="GO:0006508">
    <property type="term" value="P:proteolysis"/>
    <property type="evidence" value="ECO:0007669"/>
    <property type="project" value="UniProtKB-KW"/>
</dbReference>
<dbReference type="Proteomes" id="UP000051213">
    <property type="component" value="Unassembled WGS sequence"/>
</dbReference>